<comment type="similarity">
    <text evidence="3 4">In the N-terminal section; belongs to the HFCD (homo-oligomeric flavin containing Cys decarboxylase) superfamily.</text>
</comment>
<dbReference type="AlphaFoldDB" id="A0A7H1NT42"/>
<name>A0A7H1NT42_9PROT</name>
<dbReference type="SUPFAM" id="SSF52507">
    <property type="entry name" value="Homo-oligomeric flavin-containing Cys decarboxylases, HFCD"/>
    <property type="match status" value="1"/>
</dbReference>
<evidence type="ECO:0000259" key="5">
    <source>
        <dbReference type="Pfam" id="PF02441"/>
    </source>
</evidence>
<dbReference type="KEGG" id="ebla:JGUZn3_17340"/>
<dbReference type="GO" id="GO:0010181">
    <property type="term" value="F:FMN binding"/>
    <property type="evidence" value="ECO:0007669"/>
    <property type="project" value="UniProtKB-UniRule"/>
</dbReference>
<gene>
    <name evidence="7" type="primary">coaBC_2</name>
    <name evidence="3" type="synonym">coaBC</name>
    <name evidence="7" type="ORF">JGUZn3_17340</name>
</gene>
<dbReference type="Gene3D" id="3.40.50.1950">
    <property type="entry name" value="Flavin prenyltransferase-like"/>
    <property type="match status" value="1"/>
</dbReference>
<dbReference type="EC" id="4.1.1.36" evidence="3"/>
<evidence type="ECO:0000256" key="2">
    <source>
        <dbReference type="ARBA" id="ARBA00023239"/>
    </source>
</evidence>
<feature type="domain" description="DNA/pantothenate metabolism flavoprotein C-terminal" evidence="6">
    <location>
        <begin position="208"/>
        <end position="420"/>
    </location>
</feature>
<dbReference type="GO" id="GO:0004633">
    <property type="term" value="F:phosphopantothenoylcysteine decarboxylase activity"/>
    <property type="evidence" value="ECO:0007669"/>
    <property type="project" value="UniProtKB-UniRule"/>
</dbReference>
<dbReference type="RefSeq" id="WP_203413167.1">
    <property type="nucleotide sequence ID" value="NZ_CP060244.1"/>
</dbReference>
<keyword evidence="3" id="KW-0511">Multifunctional enzyme</keyword>
<keyword evidence="2 3" id="KW-0456">Lyase</keyword>
<evidence type="ECO:0000256" key="1">
    <source>
        <dbReference type="ARBA" id="ARBA00022793"/>
    </source>
</evidence>
<dbReference type="GO" id="GO:0046872">
    <property type="term" value="F:metal ion binding"/>
    <property type="evidence" value="ECO:0007669"/>
    <property type="project" value="UniProtKB-KW"/>
</dbReference>
<dbReference type="SUPFAM" id="SSF102645">
    <property type="entry name" value="CoaB-like"/>
    <property type="match status" value="1"/>
</dbReference>
<dbReference type="HAMAP" id="MF_02225">
    <property type="entry name" value="CoaBC"/>
    <property type="match status" value="1"/>
</dbReference>
<feature type="binding site" evidence="3">
    <location>
        <position position="306"/>
    </location>
    <ligand>
        <name>CTP</name>
        <dbReference type="ChEBI" id="CHEBI:37563"/>
    </ligand>
</feature>
<keyword evidence="3 4" id="KW-0288">FMN</keyword>
<comment type="pathway">
    <text evidence="3 4">Cofactor biosynthesis; coenzyme A biosynthesis; CoA from (R)-pantothenate: step 2/5.</text>
</comment>
<feature type="active site" description="Proton donor" evidence="3">
    <location>
        <position position="165"/>
    </location>
</feature>
<dbReference type="PANTHER" id="PTHR14359">
    <property type="entry name" value="HOMO-OLIGOMERIC FLAVIN CONTAINING CYS DECARBOXYLASE FAMILY"/>
    <property type="match status" value="1"/>
</dbReference>
<dbReference type="InterPro" id="IPR003382">
    <property type="entry name" value="Flavoprotein"/>
</dbReference>
<dbReference type="InterPro" id="IPR007085">
    <property type="entry name" value="DNA/pantothenate-metab_flavo_C"/>
</dbReference>
<accession>A0A7H1NT42</accession>
<dbReference type="UniPathway" id="UPA00241">
    <property type="reaction ID" value="UER00353"/>
</dbReference>
<comment type="pathway">
    <text evidence="3 4">Cofactor biosynthesis; coenzyme A biosynthesis; CoA from (R)-pantothenate: step 3/5.</text>
</comment>
<organism evidence="7 8">
    <name type="scientific">Entomobacter blattae</name>
    <dbReference type="NCBI Taxonomy" id="2762277"/>
    <lineage>
        <taxon>Bacteria</taxon>
        <taxon>Pseudomonadati</taxon>
        <taxon>Pseudomonadota</taxon>
        <taxon>Alphaproteobacteria</taxon>
        <taxon>Acetobacterales</taxon>
        <taxon>Acetobacteraceae</taxon>
        <taxon>Entomobacter</taxon>
    </lineage>
</organism>
<dbReference type="InterPro" id="IPR035929">
    <property type="entry name" value="CoaB-like_sf"/>
</dbReference>
<dbReference type="EMBL" id="CP060244">
    <property type="protein sequence ID" value="QNT78952.1"/>
    <property type="molecule type" value="Genomic_DNA"/>
</dbReference>
<proteinExistence type="inferred from homology"/>
<keyword evidence="3 4" id="KW-0436">Ligase</keyword>
<dbReference type="Pfam" id="PF02441">
    <property type="entry name" value="Flavoprotein"/>
    <property type="match status" value="1"/>
</dbReference>
<comment type="caution">
    <text evidence="3">Lacks conserved residue(s) required for the propagation of feature annotation.</text>
</comment>
<dbReference type="NCBIfam" id="TIGR00521">
    <property type="entry name" value="coaBC_dfp"/>
    <property type="match status" value="1"/>
</dbReference>
<comment type="function">
    <text evidence="4">Catalyzes two steps in the biosynthesis of coenzyme A. In the first step cysteine is conjugated to 4'-phosphopantothenate to form 4-phosphopantothenoylcysteine, in the latter compound is decarboxylated to form 4'-phosphopantotheine.</text>
</comment>
<keyword evidence="8" id="KW-1185">Reference proteome</keyword>
<evidence type="ECO:0000256" key="4">
    <source>
        <dbReference type="RuleBase" id="RU364078"/>
    </source>
</evidence>
<dbReference type="GO" id="GO:0015941">
    <property type="term" value="P:pantothenate catabolic process"/>
    <property type="evidence" value="ECO:0007669"/>
    <property type="project" value="InterPro"/>
</dbReference>
<dbReference type="Gene3D" id="3.40.50.10300">
    <property type="entry name" value="CoaB-like"/>
    <property type="match status" value="1"/>
</dbReference>
<keyword evidence="1 3" id="KW-0210">Decarboxylase</keyword>
<dbReference type="GO" id="GO:0071513">
    <property type="term" value="C:phosphopantothenoylcysteine decarboxylase complex"/>
    <property type="evidence" value="ECO:0007669"/>
    <property type="project" value="TreeGrafter"/>
</dbReference>
<evidence type="ECO:0000259" key="6">
    <source>
        <dbReference type="Pfam" id="PF04127"/>
    </source>
</evidence>
<comment type="cofactor">
    <cofactor evidence="3">
        <name>Mg(2+)</name>
        <dbReference type="ChEBI" id="CHEBI:18420"/>
    </cofactor>
</comment>
<dbReference type="Proteomes" id="UP000516349">
    <property type="component" value="Chromosome"/>
</dbReference>
<keyword evidence="3 4" id="KW-0285">Flavoprotein</keyword>
<feature type="binding site" evidence="3">
    <location>
        <position position="344"/>
    </location>
    <ligand>
        <name>CTP</name>
        <dbReference type="ChEBI" id="CHEBI:37563"/>
    </ligand>
</feature>
<sequence>MSEASLTPSSKKVLMIITGGIAAYKTIELTRALVREGLQVRCVLTAEAAHFVTPLTLQSLTGEKVYTDLFSLTDEQEMGHIALSRWADIIVVCPATAHIMARAAHGLADDLASTLLLVHLKRTPVILAPAMNVAMWHNPSTQRNLLTLQQDGYHIIEPEEGEMACHEYGVGRLASLERIHNAIRSTLQQEEGDILNETLLRSLPAPLRILITAGPTHEPIDPIRFISNHSSGQQGYTLAKAFHDLGQQVILVSGPTALHPPPQVEVIDVETALEMHEACMEVLPVDIAIMAAAVSDWRVQFVPDQKMKKSQHQGPLQLTLIQNPDILAEIAQHSQYRPKLVIGFAAETENIEDNALQKLKKKKCDWIIANDVSASTGIMGGEENQLQVFTTHSKEGWSQKKWPRMKKQLLASYLAQSILEYYNNLL</sequence>
<keyword evidence="3" id="KW-0460">Magnesium</keyword>
<dbReference type="InterPro" id="IPR005252">
    <property type="entry name" value="CoaBC"/>
</dbReference>
<feature type="region of interest" description="Phosphopantothenate--cysteine ligase" evidence="3">
    <location>
        <begin position="209"/>
        <end position="426"/>
    </location>
</feature>
<comment type="cofactor">
    <cofactor evidence="3">
        <name>FMN</name>
        <dbReference type="ChEBI" id="CHEBI:58210"/>
    </cofactor>
    <text evidence="3">Binds 1 FMN per subunit.</text>
</comment>
<feature type="region of interest" description="Phosphopantothenoylcysteine decarboxylase" evidence="3">
    <location>
        <begin position="1"/>
        <end position="208"/>
    </location>
</feature>
<feature type="binding site" evidence="3">
    <location>
        <position position="362"/>
    </location>
    <ligand>
        <name>CTP</name>
        <dbReference type="ChEBI" id="CHEBI:37563"/>
    </ligand>
</feature>
<evidence type="ECO:0000313" key="8">
    <source>
        <dbReference type="Proteomes" id="UP000516349"/>
    </source>
</evidence>
<feature type="binding site" evidence="3">
    <location>
        <begin position="324"/>
        <end position="327"/>
    </location>
    <ligand>
        <name>CTP</name>
        <dbReference type="ChEBI" id="CHEBI:37563"/>
    </ligand>
</feature>
<dbReference type="GO" id="GO:0004632">
    <property type="term" value="F:phosphopantothenate--cysteine ligase activity"/>
    <property type="evidence" value="ECO:0007669"/>
    <property type="project" value="UniProtKB-UniRule"/>
</dbReference>
<feature type="binding site" evidence="3">
    <location>
        <position position="296"/>
    </location>
    <ligand>
        <name>CTP</name>
        <dbReference type="ChEBI" id="CHEBI:37563"/>
    </ligand>
</feature>
<dbReference type="PANTHER" id="PTHR14359:SF6">
    <property type="entry name" value="PHOSPHOPANTOTHENOYLCYSTEINE DECARBOXYLASE"/>
    <property type="match status" value="1"/>
</dbReference>
<evidence type="ECO:0000256" key="3">
    <source>
        <dbReference type="HAMAP-Rule" id="MF_02225"/>
    </source>
</evidence>
<dbReference type="GO" id="GO:0015937">
    <property type="term" value="P:coenzyme A biosynthetic process"/>
    <property type="evidence" value="ECO:0007669"/>
    <property type="project" value="UniProtKB-UniRule"/>
</dbReference>
<protein>
    <recommendedName>
        <fullName evidence="3">Coenzyme A biosynthesis bifunctional protein CoaBC</fullName>
    </recommendedName>
    <alternativeName>
        <fullName evidence="3">DNA/pantothenate metabolism flavoprotein</fullName>
    </alternativeName>
    <alternativeName>
        <fullName evidence="3">Phosphopantothenoylcysteine synthetase/decarboxylase</fullName>
        <shortName evidence="3">PPCS-PPCDC</shortName>
    </alternativeName>
    <domain>
        <recommendedName>
            <fullName evidence="3">Phosphopantothenoylcysteine decarboxylase</fullName>
            <shortName evidence="3">PPC decarboxylase</shortName>
            <shortName evidence="3">PPC-DC</shortName>
            <ecNumber evidence="3">4.1.1.36</ecNumber>
        </recommendedName>
        <alternativeName>
            <fullName evidence="3">CoaC</fullName>
        </alternativeName>
    </domain>
    <domain>
        <recommendedName>
            <fullName evidence="3">Phosphopantothenate--cysteine ligase</fullName>
            <ecNumber evidence="3">6.3.2.5</ecNumber>
        </recommendedName>
        <alternativeName>
            <fullName evidence="3">CoaB</fullName>
        </alternativeName>
        <alternativeName>
            <fullName evidence="3">Phosphopantothenoylcysteine synthetase</fullName>
            <shortName evidence="3">PPC synthetase</shortName>
            <shortName evidence="3">PPC-S</shortName>
        </alternativeName>
    </domain>
</protein>
<dbReference type="Pfam" id="PF04127">
    <property type="entry name" value="DFP"/>
    <property type="match status" value="1"/>
</dbReference>
<dbReference type="InterPro" id="IPR036551">
    <property type="entry name" value="Flavin_trans-like"/>
</dbReference>
<keyword evidence="3" id="KW-0479">Metal-binding</keyword>
<comment type="similarity">
    <text evidence="3 4">In the C-terminal section; belongs to the PPC synthetase family.</text>
</comment>
<comment type="catalytic activity">
    <reaction evidence="3 4">
        <text>N-[(R)-4-phosphopantothenoyl]-L-cysteine + H(+) = (R)-4'-phosphopantetheine + CO2</text>
        <dbReference type="Rhea" id="RHEA:16793"/>
        <dbReference type="ChEBI" id="CHEBI:15378"/>
        <dbReference type="ChEBI" id="CHEBI:16526"/>
        <dbReference type="ChEBI" id="CHEBI:59458"/>
        <dbReference type="ChEBI" id="CHEBI:61723"/>
        <dbReference type="EC" id="4.1.1.36"/>
    </reaction>
</comment>
<evidence type="ECO:0000313" key="7">
    <source>
        <dbReference type="EMBL" id="QNT78952.1"/>
    </source>
</evidence>
<reference evidence="7 8" key="1">
    <citation type="submission" date="2020-08" db="EMBL/GenBank/DDBJ databases">
        <title>Complete genome sequence of Entomobacter blattae G55GP.</title>
        <authorList>
            <person name="Poehlein A."/>
            <person name="Guzman J."/>
            <person name="Daniel R."/>
            <person name="Vilcinskas A."/>
        </authorList>
    </citation>
    <scope>NUCLEOTIDE SEQUENCE [LARGE SCALE GENOMIC DNA]</scope>
    <source>
        <strain evidence="7 8">G55GP</strain>
    </source>
</reference>
<comment type="function">
    <text evidence="3">Catalyzes two sequential steps in the biosynthesis of coenzyme A. In the first step cysteine is conjugated to 4'-phosphopantothenate to form 4-phosphopantothenoylcysteine. In the second step the latter compound is decarboxylated to form 4'-phosphopantotheine.</text>
</comment>
<comment type="catalytic activity">
    <reaction evidence="3 4">
        <text>(R)-4'-phosphopantothenate + L-cysteine + CTP = N-[(R)-4-phosphopantothenoyl]-L-cysteine + CMP + diphosphate + H(+)</text>
        <dbReference type="Rhea" id="RHEA:19397"/>
        <dbReference type="ChEBI" id="CHEBI:10986"/>
        <dbReference type="ChEBI" id="CHEBI:15378"/>
        <dbReference type="ChEBI" id="CHEBI:33019"/>
        <dbReference type="ChEBI" id="CHEBI:35235"/>
        <dbReference type="ChEBI" id="CHEBI:37563"/>
        <dbReference type="ChEBI" id="CHEBI:59458"/>
        <dbReference type="ChEBI" id="CHEBI:60377"/>
        <dbReference type="EC" id="6.3.2.5"/>
    </reaction>
</comment>
<feature type="domain" description="Flavoprotein" evidence="5">
    <location>
        <begin position="11"/>
        <end position="179"/>
    </location>
</feature>
<dbReference type="EC" id="6.3.2.5" evidence="3"/>
<feature type="binding site" evidence="3">
    <location>
        <position position="358"/>
    </location>
    <ligand>
        <name>CTP</name>
        <dbReference type="ChEBI" id="CHEBI:37563"/>
    </ligand>
</feature>